<accession>A0AA39HRC7</accession>
<keyword evidence="8" id="KW-1185">Reference proteome</keyword>
<evidence type="ECO:0000256" key="1">
    <source>
        <dbReference type="ARBA" id="ARBA00022723"/>
    </source>
</evidence>
<evidence type="ECO:0000313" key="8">
    <source>
        <dbReference type="Proteomes" id="UP001175271"/>
    </source>
</evidence>
<dbReference type="AlphaFoldDB" id="A0AA39HRC7"/>
<dbReference type="Proteomes" id="UP001175271">
    <property type="component" value="Unassembled WGS sequence"/>
</dbReference>
<dbReference type="Pfam" id="PF15227">
    <property type="entry name" value="zf-C3HC4_4"/>
    <property type="match status" value="1"/>
</dbReference>
<keyword evidence="2 4" id="KW-0863">Zinc-finger</keyword>
<evidence type="ECO:0000256" key="2">
    <source>
        <dbReference type="ARBA" id="ARBA00022771"/>
    </source>
</evidence>
<dbReference type="PROSITE" id="PS00518">
    <property type="entry name" value="ZF_RING_1"/>
    <property type="match status" value="1"/>
</dbReference>
<feature type="region of interest" description="Disordered" evidence="5">
    <location>
        <begin position="80"/>
        <end position="114"/>
    </location>
</feature>
<dbReference type="EMBL" id="JAUCMV010000003">
    <property type="protein sequence ID" value="KAK0410070.1"/>
    <property type="molecule type" value="Genomic_DNA"/>
</dbReference>
<dbReference type="InterPro" id="IPR001841">
    <property type="entry name" value="Znf_RING"/>
</dbReference>
<proteinExistence type="predicted"/>
<gene>
    <name evidence="7" type="ORF">QR680_004925</name>
</gene>
<feature type="domain" description="RING-type" evidence="6">
    <location>
        <begin position="13"/>
        <end position="52"/>
    </location>
</feature>
<dbReference type="SMART" id="SM00184">
    <property type="entry name" value="RING"/>
    <property type="match status" value="1"/>
</dbReference>
<dbReference type="InterPro" id="IPR017907">
    <property type="entry name" value="Znf_RING_CS"/>
</dbReference>
<evidence type="ECO:0000313" key="7">
    <source>
        <dbReference type="EMBL" id="KAK0410070.1"/>
    </source>
</evidence>
<dbReference type="SUPFAM" id="SSF57850">
    <property type="entry name" value="RING/U-box"/>
    <property type="match status" value="1"/>
</dbReference>
<evidence type="ECO:0000259" key="6">
    <source>
        <dbReference type="PROSITE" id="PS50089"/>
    </source>
</evidence>
<dbReference type="PROSITE" id="PS50089">
    <property type="entry name" value="ZF_RING_2"/>
    <property type="match status" value="1"/>
</dbReference>
<keyword evidence="3" id="KW-0862">Zinc</keyword>
<evidence type="ECO:0000256" key="3">
    <source>
        <dbReference type="ARBA" id="ARBA00022833"/>
    </source>
</evidence>
<keyword evidence="1" id="KW-0479">Metal-binding</keyword>
<sequence>MDFQEGIDASLRCPICLDLFEEPVTVPCGHSFCRRCLHRLARRMMNRCPNCRAEFEGDVGRMKTTIALKYMAELWKRATVEASSENPPPRRSPEINPSQVEETTTRPASMGIRSRSPRWCEPLYSVTPL</sequence>
<dbReference type="InterPro" id="IPR013083">
    <property type="entry name" value="Znf_RING/FYVE/PHD"/>
</dbReference>
<dbReference type="PANTHER" id="PTHR23327">
    <property type="entry name" value="RING FINGER PROTEIN 127"/>
    <property type="match status" value="1"/>
</dbReference>
<organism evidence="7 8">
    <name type="scientific">Steinernema hermaphroditum</name>
    <dbReference type="NCBI Taxonomy" id="289476"/>
    <lineage>
        <taxon>Eukaryota</taxon>
        <taxon>Metazoa</taxon>
        <taxon>Ecdysozoa</taxon>
        <taxon>Nematoda</taxon>
        <taxon>Chromadorea</taxon>
        <taxon>Rhabditida</taxon>
        <taxon>Tylenchina</taxon>
        <taxon>Panagrolaimomorpha</taxon>
        <taxon>Strongyloidoidea</taxon>
        <taxon>Steinernematidae</taxon>
        <taxon>Steinernema</taxon>
    </lineage>
</organism>
<dbReference type="Gene3D" id="3.30.40.10">
    <property type="entry name" value="Zinc/RING finger domain, C3HC4 (zinc finger)"/>
    <property type="match status" value="1"/>
</dbReference>
<evidence type="ECO:0000256" key="5">
    <source>
        <dbReference type="SAM" id="MobiDB-lite"/>
    </source>
</evidence>
<dbReference type="GO" id="GO:0008270">
    <property type="term" value="F:zinc ion binding"/>
    <property type="evidence" value="ECO:0007669"/>
    <property type="project" value="UniProtKB-KW"/>
</dbReference>
<comment type="caution">
    <text evidence="7">The sequence shown here is derived from an EMBL/GenBank/DDBJ whole genome shotgun (WGS) entry which is preliminary data.</text>
</comment>
<evidence type="ECO:0000256" key="4">
    <source>
        <dbReference type="PROSITE-ProRule" id="PRU00175"/>
    </source>
</evidence>
<protein>
    <recommendedName>
        <fullName evidence="6">RING-type domain-containing protein</fullName>
    </recommendedName>
</protein>
<name>A0AA39HRC7_9BILA</name>
<reference evidence="7" key="1">
    <citation type="submission" date="2023-06" db="EMBL/GenBank/DDBJ databases">
        <title>Genomic analysis of the entomopathogenic nematode Steinernema hermaphroditum.</title>
        <authorList>
            <person name="Schwarz E.M."/>
            <person name="Heppert J.K."/>
            <person name="Baniya A."/>
            <person name="Schwartz H.T."/>
            <person name="Tan C.-H."/>
            <person name="Antoshechkin I."/>
            <person name="Sternberg P.W."/>
            <person name="Goodrich-Blair H."/>
            <person name="Dillman A.R."/>
        </authorList>
    </citation>
    <scope>NUCLEOTIDE SEQUENCE</scope>
    <source>
        <strain evidence="7">PS9179</strain>
        <tissue evidence="7">Whole animal</tissue>
    </source>
</reference>